<accession>A0ABS6TUM6</accession>
<proteinExistence type="predicted"/>
<dbReference type="EMBL" id="JAHUVW010000001">
    <property type="protein sequence ID" value="MBV7671975.1"/>
    <property type="molecule type" value="Genomic_DNA"/>
</dbReference>
<dbReference type="RefSeq" id="WP_308123541.1">
    <property type="nucleotide sequence ID" value="NZ_JAHUVW010000001.1"/>
</dbReference>
<comment type="caution">
    <text evidence="1">The sequence shown here is derived from an EMBL/GenBank/DDBJ whole genome shotgun (WGS) entry which is preliminary data.</text>
</comment>
<organism evidence="1 2">
    <name type="scientific">Streptomyces halstedii</name>
    <dbReference type="NCBI Taxonomy" id="1944"/>
    <lineage>
        <taxon>Bacteria</taxon>
        <taxon>Bacillati</taxon>
        <taxon>Actinomycetota</taxon>
        <taxon>Actinomycetes</taxon>
        <taxon>Kitasatosporales</taxon>
        <taxon>Streptomycetaceae</taxon>
        <taxon>Streptomyces</taxon>
    </lineage>
</organism>
<keyword evidence="2" id="KW-1185">Reference proteome</keyword>
<evidence type="ECO:0000313" key="1">
    <source>
        <dbReference type="EMBL" id="MBV7671975.1"/>
    </source>
</evidence>
<reference evidence="1 2" key="1">
    <citation type="submission" date="2021-07" db="EMBL/GenBank/DDBJ databases">
        <title>Sequencing Streptomyces halstedii LGO-A4 genome an citrus endophytic actinomycete.</title>
        <authorList>
            <person name="Samborskyy M."/>
            <person name="Scott N."/>
            <person name="Deglau R."/>
            <person name="Dickens S."/>
            <person name="Oliveira L.G."/>
        </authorList>
    </citation>
    <scope>NUCLEOTIDE SEQUENCE [LARGE SCALE GENOMIC DNA]</scope>
    <source>
        <strain evidence="1 2">LGO-A4</strain>
    </source>
</reference>
<protein>
    <submittedName>
        <fullName evidence="1">Uncharacterized protein</fullName>
    </submittedName>
</protein>
<gene>
    <name evidence="1" type="ORF">STHAL_21215</name>
</gene>
<dbReference type="Proteomes" id="UP000735541">
    <property type="component" value="Unassembled WGS sequence"/>
</dbReference>
<name>A0ABS6TUM6_STRHA</name>
<evidence type="ECO:0000313" key="2">
    <source>
        <dbReference type="Proteomes" id="UP000735541"/>
    </source>
</evidence>
<sequence>MNRVTVPLRLDRRDAARTACGTGCQGFHVEGAVRGAGDIVAVVEVTVVDDKLGVTEPEPTGPPPFEGGAHRLQEGVLEDVAIDLSAHAGRQ</sequence>